<dbReference type="OrthoDB" id="6620579at2"/>
<evidence type="ECO:0000259" key="2">
    <source>
        <dbReference type="Pfam" id="PF26109"/>
    </source>
</evidence>
<dbReference type="PIRSF" id="PIRSF015558">
    <property type="entry name" value="Txn_reg_DeoR_prd"/>
    <property type="match status" value="1"/>
</dbReference>
<dbReference type="InterPro" id="IPR016634">
    <property type="entry name" value="CapW-like"/>
</dbReference>
<name>A0A135I3C6_9GAMM</name>
<evidence type="ECO:0000259" key="1">
    <source>
        <dbReference type="Pfam" id="PF13280"/>
    </source>
</evidence>
<dbReference type="Pfam" id="PF13280">
    <property type="entry name" value="WYL"/>
    <property type="match status" value="1"/>
</dbReference>
<dbReference type="PROSITE" id="PS52050">
    <property type="entry name" value="WYL"/>
    <property type="match status" value="1"/>
</dbReference>
<evidence type="ECO:0000313" key="4">
    <source>
        <dbReference type="Proteomes" id="UP000070529"/>
    </source>
</evidence>
<dbReference type="Proteomes" id="UP000070529">
    <property type="component" value="Unassembled WGS sequence"/>
</dbReference>
<dbReference type="InterPro" id="IPR026881">
    <property type="entry name" value="WYL_dom"/>
</dbReference>
<proteinExistence type="predicted"/>
<feature type="domain" description="WYL" evidence="1">
    <location>
        <begin position="121"/>
        <end position="189"/>
    </location>
</feature>
<protein>
    <submittedName>
        <fullName evidence="3">Transcriptional regulator</fullName>
    </submittedName>
</protein>
<evidence type="ECO:0000313" key="3">
    <source>
        <dbReference type="EMBL" id="KXF79942.1"/>
    </source>
</evidence>
<keyword evidence="4" id="KW-1185">Reference proteome</keyword>
<dbReference type="EMBL" id="LNTY01000059">
    <property type="protein sequence ID" value="KXF79942.1"/>
    <property type="molecule type" value="Genomic_DNA"/>
</dbReference>
<dbReference type="Pfam" id="PF26109">
    <property type="entry name" value="WHD_BrxR"/>
    <property type="match status" value="1"/>
</dbReference>
<accession>A0A135I3C6</accession>
<sequence>MTVTDRDTEMNEVSARLAYVDFKLRFTGQVTRADLKSAFGIAEAAASRVLTEYSKQRPNNKTQKTNTIVREGFEPLVDFDAELALGMLANGFNSNKLFGVTELTYEKIGKVPNQLNLCEVAMITRAIAGSYSISCNYLSENSGNHEMRTLVPLAIMHDGSSWMFRAFDRSEVKNIKFKNFHFARVRNVTENFEVKADKQKDGEALSKDEHWNLRLPLILKLHPTLSEAAKKQVRTDFGISEDKDELYITERAAFRWIVEKKWFIDARTEAQKKEDEENGIRRFYKFELCNLDMVQQMEGV</sequence>
<organism evidence="3 4">
    <name type="scientific">Enterovibrio coralii</name>
    <dbReference type="NCBI Taxonomy" id="294935"/>
    <lineage>
        <taxon>Bacteria</taxon>
        <taxon>Pseudomonadati</taxon>
        <taxon>Pseudomonadota</taxon>
        <taxon>Gammaproteobacteria</taxon>
        <taxon>Vibrionales</taxon>
        <taxon>Vibrionaceae</taxon>
        <taxon>Enterovibrio</taxon>
    </lineage>
</organism>
<dbReference type="AlphaFoldDB" id="A0A135I3C6"/>
<gene>
    <name evidence="3" type="ORF">ATN88_11860</name>
</gene>
<comment type="caution">
    <text evidence="3">The sequence shown here is derived from an EMBL/GenBank/DDBJ whole genome shotgun (WGS) entry which is preliminary data.</text>
</comment>
<dbReference type="RefSeq" id="WP_067419886.1">
    <property type="nucleotide sequence ID" value="NZ_LNTY01000059.1"/>
</dbReference>
<dbReference type="STRING" id="294935.ATN88_11860"/>
<feature type="domain" description="DNA-binding transcriptional repressor CapW winged helix-turn-helix" evidence="2">
    <location>
        <begin position="12"/>
        <end position="62"/>
    </location>
</feature>
<dbReference type="InterPro" id="IPR059019">
    <property type="entry name" value="WHD_CapW"/>
</dbReference>
<reference evidence="3 4" key="1">
    <citation type="submission" date="2015-11" db="EMBL/GenBank/DDBJ databases">
        <title>Genomic Taxonomy of the Vibrionaceae.</title>
        <authorList>
            <person name="Gomez-Gil B."/>
            <person name="Enciso-Ibarra J."/>
        </authorList>
    </citation>
    <scope>NUCLEOTIDE SEQUENCE [LARGE SCALE GENOMIC DNA]</scope>
    <source>
        <strain evidence="3 4">CAIM 912</strain>
    </source>
</reference>